<dbReference type="Proteomes" id="UP001497457">
    <property type="component" value="Chromosome 17b"/>
</dbReference>
<reference evidence="2 3" key="2">
    <citation type="submission" date="2024-10" db="EMBL/GenBank/DDBJ databases">
        <authorList>
            <person name="Ryan C."/>
        </authorList>
    </citation>
    <scope>NUCLEOTIDE SEQUENCE [LARGE SCALE GENOMIC DNA]</scope>
</reference>
<name>A0ABC8Z2R6_9POAL</name>
<evidence type="ECO:0000256" key="1">
    <source>
        <dbReference type="SAM" id="MobiDB-lite"/>
    </source>
</evidence>
<accession>A0ABC8Z2R6</accession>
<reference evidence="3" key="1">
    <citation type="submission" date="2024-06" db="EMBL/GenBank/DDBJ databases">
        <authorList>
            <person name="Ryan C."/>
        </authorList>
    </citation>
    <scope>NUCLEOTIDE SEQUENCE [LARGE SCALE GENOMIC DNA]</scope>
</reference>
<gene>
    <name evidence="2" type="ORF">URODEC1_LOCUS39390</name>
</gene>
<evidence type="ECO:0000313" key="3">
    <source>
        <dbReference type="Proteomes" id="UP001497457"/>
    </source>
</evidence>
<proteinExistence type="predicted"/>
<feature type="region of interest" description="Disordered" evidence="1">
    <location>
        <begin position="1"/>
        <end position="80"/>
    </location>
</feature>
<organism evidence="2 3">
    <name type="scientific">Urochloa decumbens</name>
    <dbReference type="NCBI Taxonomy" id="240449"/>
    <lineage>
        <taxon>Eukaryota</taxon>
        <taxon>Viridiplantae</taxon>
        <taxon>Streptophyta</taxon>
        <taxon>Embryophyta</taxon>
        <taxon>Tracheophyta</taxon>
        <taxon>Spermatophyta</taxon>
        <taxon>Magnoliopsida</taxon>
        <taxon>Liliopsida</taxon>
        <taxon>Poales</taxon>
        <taxon>Poaceae</taxon>
        <taxon>PACMAD clade</taxon>
        <taxon>Panicoideae</taxon>
        <taxon>Panicodae</taxon>
        <taxon>Paniceae</taxon>
        <taxon>Melinidinae</taxon>
        <taxon>Urochloa</taxon>
    </lineage>
</organism>
<protein>
    <submittedName>
        <fullName evidence="2">Uncharacterized protein</fullName>
    </submittedName>
</protein>
<dbReference type="EMBL" id="OZ075127">
    <property type="protein sequence ID" value="CAL4952223.1"/>
    <property type="molecule type" value="Genomic_DNA"/>
</dbReference>
<keyword evidence="3" id="KW-1185">Reference proteome</keyword>
<sequence length="236" mass="26222">MALSAARRLSSSATSTTSSATPVVPLKLSEIFRDPKRRSRPSNLYSLFRDQKAQSPPPGSGEEPPCRRTPRPRPKPREPWEEEAGALLRRLHEGRYLPGPDFSSAPHAVSPDVVKAAAERFGHDNQEVAKWLSGSDLKKIALFGCPTAERRTVFASKRLRAFFNIQEDKICSSCKLRSSCKLANQEVLRHNKVILSDTMRIISLFVLDACPKELQVTAELKASICKVLKDTINLSS</sequence>
<evidence type="ECO:0000313" key="2">
    <source>
        <dbReference type="EMBL" id="CAL4952223.1"/>
    </source>
</evidence>
<feature type="compositionally biased region" description="Low complexity" evidence="1">
    <location>
        <begin position="1"/>
        <end position="21"/>
    </location>
</feature>
<dbReference type="AlphaFoldDB" id="A0ABC8Z2R6"/>